<sequence>MNRLDPIGVIDSGVGGLTVLKWLQEKMPHERFIFIGDTARTPYGNRSREEIQGFVGEMTAWLNRRNIKQLVVACNTITVLGTDVIKNGYDFSVIGMKKGAHMVEGVTRNKKVGFLATDFTVASGAHKKEIQEMDPEIQVFGQGCPKFVPLIEGEQFGSPELAAAIKEYTDKLKEHDVDTVMLSCTHYPFVEKEIREAFGPGVTILDPAERTVQAAMEDLKQRRLNRETGLGRAEVCFTADLERGKRLAARMLDMNQCDFRLIHL</sequence>
<evidence type="ECO:0000313" key="8">
    <source>
        <dbReference type="EMBL" id="SDX32167.1"/>
    </source>
</evidence>
<dbReference type="GO" id="GO:0008881">
    <property type="term" value="F:glutamate racemase activity"/>
    <property type="evidence" value="ECO:0007669"/>
    <property type="project" value="UniProtKB-UniRule"/>
</dbReference>
<dbReference type="UniPathway" id="UPA00219"/>
<dbReference type="EMBL" id="FNOP01000022">
    <property type="protein sequence ID" value="SDX32167.1"/>
    <property type="molecule type" value="Genomic_DNA"/>
</dbReference>
<dbReference type="GO" id="GO:0071555">
    <property type="term" value="P:cell wall organization"/>
    <property type="evidence" value="ECO:0007669"/>
    <property type="project" value="UniProtKB-KW"/>
</dbReference>
<evidence type="ECO:0000256" key="3">
    <source>
        <dbReference type="ARBA" id="ARBA00022960"/>
    </source>
</evidence>
<dbReference type="InterPro" id="IPR004391">
    <property type="entry name" value="Glu_race"/>
</dbReference>
<accession>A0A1H3AR67</accession>
<evidence type="ECO:0000256" key="4">
    <source>
        <dbReference type="ARBA" id="ARBA00022984"/>
    </source>
</evidence>
<dbReference type="SUPFAM" id="SSF53681">
    <property type="entry name" value="Aspartate/glutamate racemase"/>
    <property type="match status" value="2"/>
</dbReference>
<dbReference type="GO" id="GO:0008360">
    <property type="term" value="P:regulation of cell shape"/>
    <property type="evidence" value="ECO:0007669"/>
    <property type="project" value="UniProtKB-KW"/>
</dbReference>
<keyword evidence="3 7" id="KW-0133">Cell shape</keyword>
<feature type="active site" description="Proton donor/acceptor" evidence="7">
    <location>
        <position position="184"/>
    </location>
</feature>
<evidence type="ECO:0000256" key="7">
    <source>
        <dbReference type="HAMAP-Rule" id="MF_00258"/>
    </source>
</evidence>
<feature type="binding site" evidence="7">
    <location>
        <begin position="11"/>
        <end position="12"/>
    </location>
    <ligand>
        <name>substrate</name>
    </ligand>
</feature>
<evidence type="ECO:0000256" key="5">
    <source>
        <dbReference type="ARBA" id="ARBA00023235"/>
    </source>
</evidence>
<dbReference type="Pfam" id="PF01177">
    <property type="entry name" value="Asp_Glu_race"/>
    <property type="match status" value="1"/>
</dbReference>
<organism evidence="8 9">
    <name type="scientific">Acidaminococcus fermentans</name>
    <dbReference type="NCBI Taxonomy" id="905"/>
    <lineage>
        <taxon>Bacteria</taxon>
        <taxon>Bacillati</taxon>
        <taxon>Bacillota</taxon>
        <taxon>Negativicutes</taxon>
        <taxon>Acidaminococcales</taxon>
        <taxon>Acidaminococcaceae</taxon>
        <taxon>Acidaminococcus</taxon>
    </lineage>
</organism>
<proteinExistence type="inferred from homology"/>
<keyword evidence="5 7" id="KW-0413">Isomerase</keyword>
<evidence type="ECO:0000256" key="2">
    <source>
        <dbReference type="ARBA" id="ARBA00013090"/>
    </source>
</evidence>
<dbReference type="PANTHER" id="PTHR21198">
    <property type="entry name" value="GLUTAMATE RACEMASE"/>
    <property type="match status" value="1"/>
</dbReference>
<dbReference type="AlphaFoldDB" id="A0A1H3AR67"/>
<dbReference type="Gene3D" id="3.40.50.1860">
    <property type="match status" value="2"/>
</dbReference>
<feature type="active site" description="Proton donor/acceptor" evidence="7">
    <location>
        <position position="74"/>
    </location>
</feature>
<dbReference type="PANTHER" id="PTHR21198:SF2">
    <property type="entry name" value="GLUTAMATE RACEMASE"/>
    <property type="match status" value="1"/>
</dbReference>
<dbReference type="Proteomes" id="UP000182379">
    <property type="component" value="Unassembled WGS sequence"/>
</dbReference>
<dbReference type="NCBIfam" id="TIGR00067">
    <property type="entry name" value="glut_race"/>
    <property type="match status" value="1"/>
</dbReference>
<comment type="caution">
    <text evidence="8">The sequence shown here is derived from an EMBL/GenBank/DDBJ whole genome shotgun (WGS) entry which is preliminary data.</text>
</comment>
<dbReference type="InterPro" id="IPR001920">
    <property type="entry name" value="Asp/Glu_race"/>
</dbReference>
<comment type="catalytic activity">
    <reaction evidence="1 7">
        <text>L-glutamate = D-glutamate</text>
        <dbReference type="Rhea" id="RHEA:12813"/>
        <dbReference type="ChEBI" id="CHEBI:29985"/>
        <dbReference type="ChEBI" id="CHEBI:29986"/>
        <dbReference type="EC" id="5.1.1.3"/>
    </reaction>
</comment>
<comment type="pathway">
    <text evidence="7">Cell wall biogenesis; peptidoglycan biosynthesis.</text>
</comment>
<gene>
    <name evidence="7" type="primary">murI</name>
    <name evidence="8" type="ORF">SAMN05216495_1229</name>
</gene>
<keyword evidence="6 7" id="KW-0961">Cell wall biogenesis/degradation</keyword>
<reference evidence="8 9" key="1">
    <citation type="submission" date="2016-10" db="EMBL/GenBank/DDBJ databases">
        <authorList>
            <person name="Varghese N."/>
            <person name="Submissions S."/>
        </authorList>
    </citation>
    <scope>NUCLEOTIDE SEQUENCE [LARGE SCALE GENOMIC DNA]</scope>
    <source>
        <strain evidence="8 9">WCC6</strain>
    </source>
</reference>
<name>A0A1H3AR67_ACIFE</name>
<evidence type="ECO:0000256" key="1">
    <source>
        <dbReference type="ARBA" id="ARBA00001602"/>
    </source>
</evidence>
<keyword evidence="4 7" id="KW-0573">Peptidoglycan synthesis</keyword>
<dbReference type="FunFam" id="3.40.50.1860:FF:000001">
    <property type="entry name" value="Glutamate racemase"/>
    <property type="match status" value="1"/>
</dbReference>
<feature type="binding site" evidence="7">
    <location>
        <begin position="43"/>
        <end position="44"/>
    </location>
    <ligand>
        <name>substrate</name>
    </ligand>
</feature>
<comment type="similarity">
    <text evidence="7">Belongs to the aspartate/glutamate racemases family.</text>
</comment>
<dbReference type="HAMAP" id="MF_00258">
    <property type="entry name" value="Glu_racemase"/>
    <property type="match status" value="1"/>
</dbReference>
<evidence type="ECO:0000256" key="6">
    <source>
        <dbReference type="ARBA" id="ARBA00023316"/>
    </source>
</evidence>
<dbReference type="InterPro" id="IPR015942">
    <property type="entry name" value="Asp/Glu/hydantoin_racemase"/>
</dbReference>
<comment type="function">
    <text evidence="7">Provides the (R)-glutamate required for cell wall biosynthesis.</text>
</comment>
<feature type="binding site" evidence="7">
    <location>
        <begin position="185"/>
        <end position="186"/>
    </location>
    <ligand>
        <name>substrate</name>
    </ligand>
</feature>
<dbReference type="EC" id="5.1.1.3" evidence="2 7"/>
<dbReference type="RefSeq" id="WP_074708323.1">
    <property type="nucleotide sequence ID" value="NZ_CALAKB010000010.1"/>
</dbReference>
<dbReference type="GO" id="GO:0009252">
    <property type="term" value="P:peptidoglycan biosynthetic process"/>
    <property type="evidence" value="ECO:0007669"/>
    <property type="project" value="UniProtKB-UniRule"/>
</dbReference>
<evidence type="ECO:0000313" key="9">
    <source>
        <dbReference type="Proteomes" id="UP000182379"/>
    </source>
</evidence>
<feature type="binding site" evidence="7">
    <location>
        <begin position="75"/>
        <end position="76"/>
    </location>
    <ligand>
        <name>substrate</name>
    </ligand>
</feature>
<protein>
    <recommendedName>
        <fullName evidence="2 7">Glutamate racemase</fullName>
        <ecNumber evidence="2 7">5.1.1.3</ecNumber>
    </recommendedName>
</protein>